<comment type="similarity">
    <text evidence="2">Belongs to the eukaryotic ribosomal protein eS10 family.</text>
</comment>
<dbReference type="AlphaFoldDB" id="A0A132NZI4"/>
<dbReference type="Gene3D" id="1.10.10.10">
    <property type="entry name" value="Winged helix-like DNA-binding domain superfamily/Winged helix DNA-binding domain"/>
    <property type="match status" value="1"/>
</dbReference>
<dbReference type="VEuPathDB" id="GiardiaDB:QR46_0458"/>
<dbReference type="PANTHER" id="PTHR12146:SF0">
    <property type="entry name" value="RIBOSOMAL PROTEIN S10"/>
    <property type="match status" value="1"/>
</dbReference>
<evidence type="ECO:0000313" key="9">
    <source>
        <dbReference type="Proteomes" id="UP000070089"/>
    </source>
</evidence>
<evidence type="ECO:0000256" key="3">
    <source>
        <dbReference type="ARBA" id="ARBA00022490"/>
    </source>
</evidence>
<dbReference type="InterPro" id="IPR037447">
    <property type="entry name" value="Ribosomal_eS10"/>
</dbReference>
<comment type="subcellular location">
    <subcellularLocation>
        <location evidence="1">Cytoplasm</location>
    </subcellularLocation>
</comment>
<dbReference type="PANTHER" id="PTHR12146">
    <property type="entry name" value="40S RIBOSOMAL PROTEIN S10"/>
    <property type="match status" value="1"/>
</dbReference>
<reference evidence="8 9" key="1">
    <citation type="journal article" date="2015" name="Mol. Biochem. Parasitol.">
        <title>Identification of polymorphic genes for use in assemblage B genotyping assays through comparative genomics of multiple assemblage B Giardia duodenalis isolates.</title>
        <authorList>
            <person name="Wielinga C."/>
            <person name="Thompson R.C."/>
            <person name="Monis P."/>
            <person name="Ryan U."/>
        </authorList>
    </citation>
    <scope>NUCLEOTIDE SEQUENCE [LARGE SCALE GENOMIC DNA]</scope>
    <source>
        <strain evidence="8 9">BAH15c1</strain>
    </source>
</reference>
<comment type="caution">
    <text evidence="8">The sequence shown here is derived from an EMBL/GenBank/DDBJ whole genome shotgun (WGS) entry which is preliminary data.</text>
</comment>
<keyword evidence="3" id="KW-0963">Cytoplasm</keyword>
<name>A0A132NZI4_GIAIN</name>
<evidence type="ECO:0000256" key="6">
    <source>
        <dbReference type="SAM" id="MobiDB-lite"/>
    </source>
</evidence>
<organism evidence="8 9">
    <name type="scientific">Giardia duodenalis assemblage B</name>
    <dbReference type="NCBI Taxonomy" id="1394984"/>
    <lineage>
        <taxon>Eukaryota</taxon>
        <taxon>Metamonada</taxon>
        <taxon>Diplomonadida</taxon>
        <taxon>Hexamitidae</taxon>
        <taxon>Giardiinae</taxon>
        <taxon>Giardia</taxon>
    </lineage>
</organism>
<evidence type="ECO:0000256" key="2">
    <source>
        <dbReference type="ARBA" id="ARBA00007278"/>
    </source>
</evidence>
<dbReference type="GO" id="GO:0003735">
    <property type="term" value="F:structural constituent of ribosome"/>
    <property type="evidence" value="ECO:0007669"/>
    <property type="project" value="TreeGrafter"/>
</dbReference>
<dbReference type="OrthoDB" id="5211809at2759"/>
<dbReference type="GO" id="GO:0003723">
    <property type="term" value="F:RNA binding"/>
    <property type="evidence" value="ECO:0007669"/>
    <property type="project" value="TreeGrafter"/>
</dbReference>
<keyword evidence="5" id="KW-0687">Ribonucleoprotein</keyword>
<evidence type="ECO:0000256" key="5">
    <source>
        <dbReference type="ARBA" id="ARBA00023274"/>
    </source>
</evidence>
<dbReference type="EMBL" id="JXTI01000007">
    <property type="protein sequence ID" value="KWX15474.1"/>
    <property type="molecule type" value="Genomic_DNA"/>
</dbReference>
<evidence type="ECO:0000256" key="1">
    <source>
        <dbReference type="ARBA" id="ARBA00004496"/>
    </source>
</evidence>
<evidence type="ECO:0000313" key="8">
    <source>
        <dbReference type="EMBL" id="KWX15474.1"/>
    </source>
</evidence>
<dbReference type="GO" id="GO:0022627">
    <property type="term" value="C:cytosolic small ribosomal subunit"/>
    <property type="evidence" value="ECO:0007669"/>
    <property type="project" value="TreeGrafter"/>
</dbReference>
<dbReference type="Pfam" id="PF03501">
    <property type="entry name" value="S10_plectin"/>
    <property type="match status" value="1"/>
</dbReference>
<keyword evidence="4 8" id="KW-0689">Ribosomal protein</keyword>
<dbReference type="InterPro" id="IPR036388">
    <property type="entry name" value="WH-like_DNA-bd_sf"/>
</dbReference>
<feature type="domain" description="Plectin/eS10 N-terminal" evidence="7">
    <location>
        <begin position="4"/>
        <end position="104"/>
    </location>
</feature>
<evidence type="ECO:0000259" key="7">
    <source>
        <dbReference type="Pfam" id="PF03501"/>
    </source>
</evidence>
<dbReference type="FunFam" id="1.10.10.10:FF:001113">
    <property type="entry name" value="Putative plectin/S10 domain protein"/>
    <property type="match status" value="1"/>
</dbReference>
<protein>
    <submittedName>
        <fullName evidence="8">Ribosomal protein S10B/ putative plectin/S10 domain protein</fullName>
    </submittedName>
</protein>
<accession>A0A132NZI4</accession>
<proteinExistence type="inferred from homology"/>
<evidence type="ECO:0000256" key="4">
    <source>
        <dbReference type="ARBA" id="ARBA00022980"/>
    </source>
</evidence>
<gene>
    <name evidence="8" type="ORF">QR46_0458</name>
</gene>
<dbReference type="InterPro" id="IPR005326">
    <property type="entry name" value="Plectin_eS10_N"/>
</dbReference>
<feature type="region of interest" description="Disordered" evidence="6">
    <location>
        <begin position="117"/>
        <end position="136"/>
    </location>
</feature>
<sequence>MVHIPKAVYKAVYAHLYENASLALKEYWRVGNVPGITYIDENGKPCNPTYIHVNCIMQSLESRGVVKDTFAWRHHYYLLTEKGEQFIRRELDLADDVLPTPFSKPSIKPPQYAQCFSSKARPDGASQPKPDEATKA</sequence>
<dbReference type="Proteomes" id="UP000070089">
    <property type="component" value="Unassembled WGS sequence"/>
</dbReference>